<reference evidence="2 3" key="1">
    <citation type="submission" date="2017-03" db="EMBL/GenBank/DDBJ databases">
        <title>Genomes of endolithic fungi from Antarctica.</title>
        <authorList>
            <person name="Coleine C."/>
            <person name="Masonjones S."/>
            <person name="Stajich J.E."/>
        </authorList>
    </citation>
    <scope>NUCLEOTIDE SEQUENCE [LARGE SCALE GENOMIC DNA]</scope>
    <source>
        <strain evidence="2 3">CCFEE 5187</strain>
    </source>
</reference>
<keyword evidence="1" id="KW-0732">Signal</keyword>
<evidence type="ECO:0000256" key="1">
    <source>
        <dbReference type="SAM" id="SignalP"/>
    </source>
</evidence>
<name>A0A4U0X201_9PEZI</name>
<accession>A0A4U0X201</accession>
<evidence type="ECO:0008006" key="4">
    <source>
        <dbReference type="Google" id="ProtNLM"/>
    </source>
</evidence>
<organism evidence="2 3">
    <name type="scientific">Cryomyces minteri</name>
    <dbReference type="NCBI Taxonomy" id="331657"/>
    <lineage>
        <taxon>Eukaryota</taxon>
        <taxon>Fungi</taxon>
        <taxon>Dikarya</taxon>
        <taxon>Ascomycota</taxon>
        <taxon>Pezizomycotina</taxon>
        <taxon>Dothideomycetes</taxon>
        <taxon>Dothideomycetes incertae sedis</taxon>
        <taxon>Cryomyces</taxon>
    </lineage>
</organism>
<keyword evidence="3" id="KW-1185">Reference proteome</keyword>
<evidence type="ECO:0000313" key="3">
    <source>
        <dbReference type="Proteomes" id="UP000308768"/>
    </source>
</evidence>
<dbReference type="SUPFAM" id="SSF63829">
    <property type="entry name" value="Calcium-dependent phosphotriesterase"/>
    <property type="match status" value="1"/>
</dbReference>
<dbReference type="InterPro" id="IPR011042">
    <property type="entry name" value="6-blade_b-propeller_TolB-like"/>
</dbReference>
<dbReference type="Gene3D" id="2.120.10.30">
    <property type="entry name" value="TolB, C-terminal domain"/>
    <property type="match status" value="1"/>
</dbReference>
<evidence type="ECO:0000313" key="2">
    <source>
        <dbReference type="EMBL" id="TKA70300.1"/>
    </source>
</evidence>
<dbReference type="AlphaFoldDB" id="A0A4U0X201"/>
<protein>
    <recommendedName>
        <fullName evidence="4">Phytase-like domain-containing protein</fullName>
    </recommendedName>
</protein>
<sequence>MWLYSVIAFALTALFYSNSYANPTACSNLLSRTYDPSPDTTSSSCSDSVTTIYQFSNGTWIENIAVRSNSNLLLHTFPDAGGLLGIAEISPDIFAVVAGTFNFATFTSVAGSYSTWRVDLRFNDLGGRSKGPSKGASPSVTKITDLPQALFLNGMTILPNTSYVLIADPGAGVVRHVDTGTGEYEVVLSDTATMAPPENAVPATGINGLHVQGS</sequence>
<feature type="signal peptide" evidence="1">
    <location>
        <begin position="1"/>
        <end position="21"/>
    </location>
</feature>
<dbReference type="EMBL" id="NAJN01000656">
    <property type="protein sequence ID" value="TKA70300.1"/>
    <property type="molecule type" value="Genomic_DNA"/>
</dbReference>
<feature type="chain" id="PRO_5020733576" description="Phytase-like domain-containing protein" evidence="1">
    <location>
        <begin position="22"/>
        <end position="214"/>
    </location>
</feature>
<dbReference type="PANTHER" id="PTHR42060">
    <property type="entry name" value="NHL REPEAT-CONTAINING PROTEIN-RELATED"/>
    <property type="match status" value="1"/>
</dbReference>
<dbReference type="InterPro" id="IPR052998">
    <property type="entry name" value="Hetero-Diels-Alderase-like"/>
</dbReference>
<dbReference type="OrthoDB" id="9977941at2759"/>
<dbReference type="STRING" id="331657.A0A4U0X201"/>
<proteinExistence type="predicted"/>
<comment type="caution">
    <text evidence="2">The sequence shown here is derived from an EMBL/GenBank/DDBJ whole genome shotgun (WGS) entry which is preliminary data.</text>
</comment>
<gene>
    <name evidence="2" type="ORF">B0A49_05386</name>
</gene>
<dbReference type="PANTHER" id="PTHR42060:SF1">
    <property type="entry name" value="NHL REPEAT-CONTAINING PROTEIN"/>
    <property type="match status" value="1"/>
</dbReference>
<dbReference type="Proteomes" id="UP000308768">
    <property type="component" value="Unassembled WGS sequence"/>
</dbReference>